<dbReference type="InterPro" id="IPR000836">
    <property type="entry name" value="PRTase_dom"/>
</dbReference>
<evidence type="ECO:0008006" key="3">
    <source>
        <dbReference type="Google" id="ProtNLM"/>
    </source>
</evidence>
<dbReference type="PANTHER" id="PTHR47505:SF1">
    <property type="entry name" value="DNA UTILIZATION PROTEIN YHGH"/>
    <property type="match status" value="1"/>
</dbReference>
<evidence type="ECO:0000313" key="2">
    <source>
        <dbReference type="EMBL" id="SVA59723.1"/>
    </source>
</evidence>
<organism evidence="2">
    <name type="scientific">marine metagenome</name>
    <dbReference type="NCBI Taxonomy" id="408172"/>
    <lineage>
        <taxon>unclassified sequences</taxon>
        <taxon>metagenomes</taxon>
        <taxon>ecological metagenomes</taxon>
    </lineage>
</organism>
<gene>
    <name evidence="2" type="ORF">METZ01_LOCUS112577</name>
</gene>
<reference evidence="2" key="1">
    <citation type="submission" date="2018-05" db="EMBL/GenBank/DDBJ databases">
        <authorList>
            <person name="Lanie J.A."/>
            <person name="Ng W.-L."/>
            <person name="Kazmierczak K.M."/>
            <person name="Andrzejewski T.M."/>
            <person name="Davidsen T.M."/>
            <person name="Wayne K.J."/>
            <person name="Tettelin H."/>
            <person name="Glass J.I."/>
            <person name="Rusch D."/>
            <person name="Podicherti R."/>
            <person name="Tsui H.-C.T."/>
            <person name="Winkler M.E."/>
        </authorList>
    </citation>
    <scope>NUCLEOTIDE SEQUENCE</scope>
</reference>
<dbReference type="AlphaFoldDB" id="A0A381X671"/>
<dbReference type="InterPro" id="IPR029057">
    <property type="entry name" value="PRTase-like"/>
</dbReference>
<proteinExistence type="inferred from homology"/>
<sequence length="239" mass="26272">MAFLTNFSALKSLGNPFISLLFPNQCLVCSGGESHSPDPLCPECINALHPIRLENRADALTVRDNIDFAYTGWNFTEELRTTVHSLKYEDRAKIGAFLGRELGRRFEHQSLVNLDLIVPVPLHPVKFRERGYNQAEWIAKGLGDALDIPVKNDLVKRVRYTNTQTALNQAERLENMKQAFKIAGSVMGLALGIVDDVLTTGSTLSSMAAVLKNSGAVSICALTIATPLEQKNDSNTESI</sequence>
<comment type="similarity">
    <text evidence="1">Belongs to the ComF/GntX family.</text>
</comment>
<dbReference type="SUPFAM" id="SSF53271">
    <property type="entry name" value="PRTase-like"/>
    <property type="match status" value="1"/>
</dbReference>
<dbReference type="EMBL" id="UINC01013907">
    <property type="protein sequence ID" value="SVA59723.1"/>
    <property type="molecule type" value="Genomic_DNA"/>
</dbReference>
<accession>A0A381X671</accession>
<dbReference type="Gene3D" id="3.40.50.2020">
    <property type="match status" value="1"/>
</dbReference>
<evidence type="ECO:0000256" key="1">
    <source>
        <dbReference type="ARBA" id="ARBA00008007"/>
    </source>
</evidence>
<dbReference type="PANTHER" id="PTHR47505">
    <property type="entry name" value="DNA UTILIZATION PROTEIN YHGH"/>
    <property type="match status" value="1"/>
</dbReference>
<dbReference type="InterPro" id="IPR051910">
    <property type="entry name" value="ComF/GntX_DNA_util-trans"/>
</dbReference>
<dbReference type="CDD" id="cd06223">
    <property type="entry name" value="PRTases_typeI"/>
    <property type="match status" value="1"/>
</dbReference>
<name>A0A381X671_9ZZZZ</name>
<protein>
    <recommendedName>
        <fullName evidence="3">Phosphoribosyltransferase domain-containing protein</fullName>
    </recommendedName>
</protein>